<evidence type="ECO:0000313" key="2">
    <source>
        <dbReference type="EMBL" id="GBP25969.1"/>
    </source>
</evidence>
<protein>
    <submittedName>
        <fullName evidence="2">Uncharacterized protein</fullName>
    </submittedName>
</protein>
<organism evidence="2 3">
    <name type="scientific">Eumeta variegata</name>
    <name type="common">Bagworm moth</name>
    <name type="synonym">Eumeta japonica</name>
    <dbReference type="NCBI Taxonomy" id="151549"/>
    <lineage>
        <taxon>Eukaryota</taxon>
        <taxon>Metazoa</taxon>
        <taxon>Ecdysozoa</taxon>
        <taxon>Arthropoda</taxon>
        <taxon>Hexapoda</taxon>
        <taxon>Insecta</taxon>
        <taxon>Pterygota</taxon>
        <taxon>Neoptera</taxon>
        <taxon>Endopterygota</taxon>
        <taxon>Lepidoptera</taxon>
        <taxon>Glossata</taxon>
        <taxon>Ditrysia</taxon>
        <taxon>Tineoidea</taxon>
        <taxon>Psychidae</taxon>
        <taxon>Oiketicinae</taxon>
        <taxon>Eumeta</taxon>
    </lineage>
</organism>
<proteinExistence type="predicted"/>
<evidence type="ECO:0000256" key="1">
    <source>
        <dbReference type="SAM" id="MobiDB-lite"/>
    </source>
</evidence>
<feature type="region of interest" description="Disordered" evidence="1">
    <location>
        <begin position="9"/>
        <end position="28"/>
    </location>
</feature>
<gene>
    <name evidence="2" type="ORF">EVAR_84528_1</name>
</gene>
<dbReference type="AlphaFoldDB" id="A0A4C1UI25"/>
<reference evidence="2 3" key="1">
    <citation type="journal article" date="2019" name="Commun. Biol.">
        <title>The bagworm genome reveals a unique fibroin gene that provides high tensile strength.</title>
        <authorList>
            <person name="Kono N."/>
            <person name="Nakamura H."/>
            <person name="Ohtoshi R."/>
            <person name="Tomita M."/>
            <person name="Numata K."/>
            <person name="Arakawa K."/>
        </authorList>
    </citation>
    <scope>NUCLEOTIDE SEQUENCE [LARGE SCALE GENOMIC DNA]</scope>
</reference>
<accession>A0A4C1UI25</accession>
<sequence>MRIVLEKFAPDDFRPSPGSRPARPRRRAGVMTHGSRISYCVQPFPRRVRTYLMFYVSAASATIGRFRFVFPSARPRYSGRVGDTYRTWMIWKIGNKN</sequence>
<comment type="caution">
    <text evidence="2">The sequence shown here is derived from an EMBL/GenBank/DDBJ whole genome shotgun (WGS) entry which is preliminary data.</text>
</comment>
<dbReference type="EMBL" id="BGZK01000174">
    <property type="protein sequence ID" value="GBP25969.1"/>
    <property type="molecule type" value="Genomic_DNA"/>
</dbReference>
<name>A0A4C1UI25_EUMVA</name>
<evidence type="ECO:0000313" key="3">
    <source>
        <dbReference type="Proteomes" id="UP000299102"/>
    </source>
</evidence>
<keyword evidence="3" id="KW-1185">Reference proteome</keyword>
<dbReference type="Proteomes" id="UP000299102">
    <property type="component" value="Unassembled WGS sequence"/>
</dbReference>